<dbReference type="GO" id="GO:0000785">
    <property type="term" value="C:chromatin"/>
    <property type="evidence" value="ECO:0007669"/>
    <property type="project" value="TreeGrafter"/>
</dbReference>
<feature type="compositionally biased region" description="Basic and acidic residues" evidence="1">
    <location>
        <begin position="692"/>
        <end position="706"/>
    </location>
</feature>
<feature type="region of interest" description="Disordered" evidence="1">
    <location>
        <begin position="579"/>
        <end position="602"/>
    </location>
</feature>
<feature type="compositionally biased region" description="Low complexity" evidence="1">
    <location>
        <begin position="108"/>
        <end position="119"/>
    </location>
</feature>
<dbReference type="GO" id="GO:0051864">
    <property type="term" value="F:histone H3K36 demethylase activity"/>
    <property type="evidence" value="ECO:0007669"/>
    <property type="project" value="TreeGrafter"/>
</dbReference>
<feature type="compositionally biased region" description="Polar residues" evidence="1">
    <location>
        <begin position="90"/>
        <end position="107"/>
    </location>
</feature>
<dbReference type="SUPFAM" id="SSF51197">
    <property type="entry name" value="Clavaminate synthase-like"/>
    <property type="match status" value="1"/>
</dbReference>
<feature type="compositionally biased region" description="Polar residues" evidence="1">
    <location>
        <begin position="124"/>
        <end position="149"/>
    </location>
</feature>
<dbReference type="GO" id="GO:0032454">
    <property type="term" value="F:histone H3K9 demethylase activity"/>
    <property type="evidence" value="ECO:0007669"/>
    <property type="project" value="TreeGrafter"/>
</dbReference>
<name>A0A7S2N1K5_9STRA</name>
<dbReference type="GO" id="GO:0005634">
    <property type="term" value="C:nucleus"/>
    <property type="evidence" value="ECO:0007669"/>
    <property type="project" value="TreeGrafter"/>
</dbReference>
<feature type="region of interest" description="Disordered" evidence="1">
    <location>
        <begin position="521"/>
        <end position="564"/>
    </location>
</feature>
<evidence type="ECO:0000313" key="3">
    <source>
        <dbReference type="EMBL" id="CAD9515332.1"/>
    </source>
</evidence>
<dbReference type="Pfam" id="PF02373">
    <property type="entry name" value="JmjC"/>
    <property type="match status" value="1"/>
</dbReference>
<dbReference type="AlphaFoldDB" id="A0A7S2N1K5"/>
<dbReference type="EMBL" id="HBGV01018156">
    <property type="protein sequence ID" value="CAD9515332.1"/>
    <property type="molecule type" value="Transcribed_RNA"/>
</dbReference>
<feature type="compositionally biased region" description="Polar residues" evidence="1">
    <location>
        <begin position="162"/>
        <end position="172"/>
    </location>
</feature>
<feature type="compositionally biased region" description="Basic and acidic residues" evidence="1">
    <location>
        <begin position="543"/>
        <end position="556"/>
    </location>
</feature>
<dbReference type="Gene3D" id="2.60.120.650">
    <property type="entry name" value="Cupin"/>
    <property type="match status" value="1"/>
</dbReference>
<accession>A0A7S2N1K5</accession>
<evidence type="ECO:0000256" key="1">
    <source>
        <dbReference type="SAM" id="MobiDB-lite"/>
    </source>
</evidence>
<reference evidence="3" key="1">
    <citation type="submission" date="2021-01" db="EMBL/GenBank/DDBJ databases">
        <authorList>
            <person name="Corre E."/>
            <person name="Pelletier E."/>
            <person name="Niang G."/>
            <person name="Scheremetjew M."/>
            <person name="Finn R."/>
            <person name="Kale V."/>
            <person name="Holt S."/>
            <person name="Cochrane G."/>
            <person name="Meng A."/>
            <person name="Brown T."/>
            <person name="Cohen L."/>
        </authorList>
    </citation>
    <scope>NUCLEOTIDE SEQUENCE</scope>
    <source>
        <strain evidence="3">CCMP826</strain>
    </source>
</reference>
<dbReference type="GO" id="GO:0010468">
    <property type="term" value="P:regulation of gene expression"/>
    <property type="evidence" value="ECO:0007669"/>
    <property type="project" value="TreeGrafter"/>
</dbReference>
<feature type="compositionally biased region" description="Basic and acidic residues" evidence="1">
    <location>
        <begin position="1"/>
        <end position="10"/>
    </location>
</feature>
<proteinExistence type="predicted"/>
<dbReference type="PANTHER" id="PTHR10694:SF7">
    <property type="entry name" value="[HISTONE H3]-TRIMETHYL-L-LYSINE(9) DEMETHYLASE"/>
    <property type="match status" value="1"/>
</dbReference>
<dbReference type="PROSITE" id="PS51184">
    <property type="entry name" value="JMJC"/>
    <property type="match status" value="1"/>
</dbReference>
<gene>
    <name evidence="3" type="ORF">HTAM1171_LOCUS11234</name>
</gene>
<organism evidence="3">
    <name type="scientific">Helicotheca tamesis</name>
    <dbReference type="NCBI Taxonomy" id="374047"/>
    <lineage>
        <taxon>Eukaryota</taxon>
        <taxon>Sar</taxon>
        <taxon>Stramenopiles</taxon>
        <taxon>Ochrophyta</taxon>
        <taxon>Bacillariophyta</taxon>
        <taxon>Mediophyceae</taxon>
        <taxon>Lithodesmiophycidae</taxon>
        <taxon>Lithodesmiales</taxon>
        <taxon>Lithodesmiaceae</taxon>
        <taxon>Helicotheca</taxon>
    </lineage>
</organism>
<feature type="region of interest" description="Disordered" evidence="1">
    <location>
        <begin position="1"/>
        <end position="187"/>
    </location>
</feature>
<sequence>MVSKENKDQEDAVSPSSLRGPISQGEPLKGRGSPKSQVTALEDETKRLLGRRSGTIERAFGHTPSLEEFKSTSFSDYVRGTILGVDLDDSNSGNNELRTTELSQPLDTQTAQTNTAKQKPGNGESASDSKASSPGGSVTKQSPPSMVTRSQRRKAACAILQPDTTKAAISTKPTPPRKRDGPRKICPYRFSDGVAKVTPPRGWWDLSGVGKDLTMRGPAWQEGTRLGDMVISDPIKQCASGIGGVYDYTMLELPAITVSEFGKKADKYRKSQVGSEFDEDTSDEFIDGLARKFWRRLGPTMEASMYGADMEGTLFQGADACGWNVDRLESCLQLLKADVDDGSSNDDSLSLPGVTTAYLYVGMWASVFAAHTEDMNLLSINYLHAGAPKYWYSIDPEDSQRFESLAASHFGSAASACPEFLRHKRYLVSPTLLKKAGIQFRTLIQRAGDVVITFPGAYHFGFNTGFNMAESTNFAVPEWIPFGETARVCMCHPHSVRIDMNRFKVLFNAYEDDMMKAHKKGGSSGMTYSEWVKQERTKRRKMKTQEEQKDSDHEDNLLSDPALPKVSYNKGMVVEVMKLAPRGSSSSDASKKKSTKAKKKKEVEHWRLALKVKAATFTPQTPVICYVSCEVGEKGVRQKTGEENKFFCGTIKQVVEGHARIHFAGTGRKEDIWIATNSPRLFLDGGPEDPPSSEKDGKKTGKRSVEPPRSPKKKVRAP</sequence>
<dbReference type="SMART" id="SM00558">
    <property type="entry name" value="JmjC"/>
    <property type="match status" value="1"/>
</dbReference>
<dbReference type="PANTHER" id="PTHR10694">
    <property type="entry name" value="LYSINE-SPECIFIC DEMETHYLASE"/>
    <property type="match status" value="1"/>
</dbReference>
<evidence type="ECO:0000259" key="2">
    <source>
        <dbReference type="PROSITE" id="PS51184"/>
    </source>
</evidence>
<protein>
    <recommendedName>
        <fullName evidence="2">JmjC domain-containing protein</fullName>
    </recommendedName>
</protein>
<feature type="region of interest" description="Disordered" evidence="1">
    <location>
        <begin position="679"/>
        <end position="718"/>
    </location>
</feature>
<dbReference type="InterPro" id="IPR003347">
    <property type="entry name" value="JmjC_dom"/>
</dbReference>
<feature type="domain" description="JmjC" evidence="2">
    <location>
        <begin position="317"/>
        <end position="491"/>
    </location>
</feature>